<dbReference type="Proteomes" id="UP000230869">
    <property type="component" value="Unassembled WGS sequence"/>
</dbReference>
<dbReference type="GO" id="GO:0030313">
    <property type="term" value="C:cell envelope"/>
    <property type="evidence" value="ECO:0007669"/>
    <property type="project" value="UniProtKB-SubCell"/>
</dbReference>
<evidence type="ECO:0000256" key="2">
    <source>
        <dbReference type="ARBA" id="ARBA00023054"/>
    </source>
</evidence>
<sequence length="471" mass="50650">MKLTKTKVILIIIVIVVAVAVFFSLRKKAGTEYVTAKIERGDLIQTVSETGTVKAAKEIKLNFLQAGKVEKILAAVGQNVKAGQVLAELDYSSFSIQEKEAQASLEMAQADLNKILYGATDQGIAVSQANVKKAEASYLSAISELEKIQKSVAESTSQAQKSLDDLNSSQVDTPEEYNVVTAQNSLENTKSTYQQAIDNKIDTALLEMDEDMAVANTALDNIDRVLNDDDAKSILSAKNTIYKTQTQTTYAEAKGLADVADNILVLAKDRPTSLNVGQALDDFLNYLNKVYDSLNYCYKALENTGITSSFTQAELDALKSSISTQLTAVSAGISGLKTADQNLNTAILSYNTNVAAAEDSLAESEEDLDDAILTAENALATAKTGGDKTLASAKTAVDNSKEAWEVAKAQLEELKAPARKEDVSLYRAKVKQAEANLDLIKKKIEDSIIKAPIDGTVTKVEYEVGEQISAA</sequence>
<gene>
    <name evidence="6" type="ORF">COV49_01640</name>
</gene>
<dbReference type="AlphaFoldDB" id="A0A2M6K9G1"/>
<evidence type="ECO:0000256" key="1">
    <source>
        <dbReference type="ARBA" id="ARBA00004196"/>
    </source>
</evidence>
<feature type="non-terminal residue" evidence="6">
    <location>
        <position position="471"/>
    </location>
</feature>
<evidence type="ECO:0000256" key="3">
    <source>
        <dbReference type="SAM" id="Coils"/>
    </source>
</evidence>
<reference evidence="6 7" key="1">
    <citation type="submission" date="2017-09" db="EMBL/GenBank/DDBJ databases">
        <title>Depth-based differentiation of microbial function through sediment-hosted aquifers and enrichment of novel symbionts in the deep terrestrial subsurface.</title>
        <authorList>
            <person name="Probst A.J."/>
            <person name="Ladd B."/>
            <person name="Jarett J.K."/>
            <person name="Geller-Mcgrath D.E."/>
            <person name="Sieber C.M."/>
            <person name="Emerson J.B."/>
            <person name="Anantharaman K."/>
            <person name="Thomas B.C."/>
            <person name="Malmstrom R."/>
            <person name="Stieglmeier M."/>
            <person name="Klingl A."/>
            <person name="Woyke T."/>
            <person name="Ryan C.M."/>
            <person name="Banfield J.F."/>
        </authorList>
    </citation>
    <scope>NUCLEOTIDE SEQUENCE [LARGE SCALE GENOMIC DNA]</scope>
    <source>
        <strain evidence="6">CG11_big_fil_rev_8_21_14_0_20_39_10</strain>
    </source>
</reference>
<evidence type="ECO:0000313" key="7">
    <source>
        <dbReference type="Proteomes" id="UP000230869"/>
    </source>
</evidence>
<dbReference type="PANTHER" id="PTHR32347:SF14">
    <property type="entry name" value="EFFLUX SYSTEM COMPONENT YKNX-RELATED"/>
    <property type="match status" value="1"/>
</dbReference>
<keyword evidence="2 3" id="KW-0175">Coiled coil</keyword>
<feature type="transmembrane region" description="Helical" evidence="4">
    <location>
        <begin position="7"/>
        <end position="25"/>
    </location>
</feature>
<feature type="domain" description="Multidrug resistance protein MdtA-like barrel-sandwich hybrid" evidence="5">
    <location>
        <begin position="67"/>
        <end position="471"/>
    </location>
</feature>
<dbReference type="Pfam" id="PF25917">
    <property type="entry name" value="BSH_RND"/>
    <property type="match status" value="1"/>
</dbReference>
<comment type="caution">
    <text evidence="6">The sequence shown here is derived from an EMBL/GenBank/DDBJ whole genome shotgun (WGS) entry which is preliminary data.</text>
</comment>
<protein>
    <recommendedName>
        <fullName evidence="5">Multidrug resistance protein MdtA-like barrel-sandwich hybrid domain-containing protein</fullName>
    </recommendedName>
</protein>
<dbReference type="SUPFAM" id="SSF111369">
    <property type="entry name" value="HlyD-like secretion proteins"/>
    <property type="match status" value="2"/>
</dbReference>
<evidence type="ECO:0000256" key="4">
    <source>
        <dbReference type="SAM" id="Phobius"/>
    </source>
</evidence>
<name>A0A2M6K9G1_9BACT</name>
<feature type="coiled-coil region" evidence="3">
    <location>
        <begin position="423"/>
        <end position="450"/>
    </location>
</feature>
<dbReference type="PANTHER" id="PTHR32347">
    <property type="entry name" value="EFFLUX SYSTEM COMPONENT YKNX-RELATED"/>
    <property type="match status" value="1"/>
</dbReference>
<dbReference type="Gene3D" id="2.40.50.100">
    <property type="match status" value="1"/>
</dbReference>
<feature type="coiled-coil region" evidence="3">
    <location>
        <begin position="347"/>
        <end position="381"/>
    </location>
</feature>
<evidence type="ECO:0000259" key="5">
    <source>
        <dbReference type="Pfam" id="PF25917"/>
    </source>
</evidence>
<proteinExistence type="predicted"/>
<keyword evidence="4" id="KW-0812">Transmembrane</keyword>
<dbReference type="EMBL" id="PCWW01000027">
    <property type="protein sequence ID" value="PIR13637.1"/>
    <property type="molecule type" value="Genomic_DNA"/>
</dbReference>
<dbReference type="InterPro" id="IPR050465">
    <property type="entry name" value="UPF0194_transport"/>
</dbReference>
<dbReference type="InterPro" id="IPR058625">
    <property type="entry name" value="MdtA-like_BSH"/>
</dbReference>
<organism evidence="6 7">
    <name type="scientific">Candidatus Falkowbacteria bacterium CG11_big_fil_rev_8_21_14_0_20_39_10</name>
    <dbReference type="NCBI Taxonomy" id="1974570"/>
    <lineage>
        <taxon>Bacteria</taxon>
        <taxon>Candidatus Falkowiibacteriota</taxon>
    </lineage>
</organism>
<keyword evidence="4" id="KW-1133">Transmembrane helix</keyword>
<evidence type="ECO:0000313" key="6">
    <source>
        <dbReference type="EMBL" id="PIR13637.1"/>
    </source>
</evidence>
<dbReference type="Gene3D" id="1.10.287.470">
    <property type="entry name" value="Helix hairpin bin"/>
    <property type="match status" value="1"/>
</dbReference>
<comment type="subcellular location">
    <subcellularLocation>
        <location evidence="1">Cell envelope</location>
    </subcellularLocation>
</comment>
<keyword evidence="4" id="KW-0472">Membrane</keyword>
<accession>A0A2M6K9G1</accession>